<accession>A0ABQ3IY42</accession>
<dbReference type="EMBL" id="BNAH01000012">
    <property type="protein sequence ID" value="GHE97100.1"/>
    <property type="molecule type" value="Genomic_DNA"/>
</dbReference>
<dbReference type="PROSITE" id="PS51257">
    <property type="entry name" value="PROKAR_LIPOPROTEIN"/>
    <property type="match status" value="1"/>
</dbReference>
<sequence length="148" mass="17201">MKYLITLITFLLVVSCSQKNQLTYEERDIEYKQYITHNNIADLKKVKNYQFAGWQFLSRKFIILSGRFKRKYLIESSSNCYNLEFAKSLIINRSSKGNLHARYDSLSTNEDPNLLCRIQTIYPLTVEQAKELANIGVPTNEDTTSLDS</sequence>
<evidence type="ECO:0008006" key="3">
    <source>
        <dbReference type="Google" id="ProtNLM"/>
    </source>
</evidence>
<keyword evidence="2" id="KW-1185">Reference proteome</keyword>
<dbReference type="Pfam" id="PF20101">
    <property type="entry name" value="DUF6491"/>
    <property type="match status" value="1"/>
</dbReference>
<evidence type="ECO:0000313" key="1">
    <source>
        <dbReference type="EMBL" id="GHE97100.1"/>
    </source>
</evidence>
<organism evidence="1 2">
    <name type="scientific">Thalassotalea profundi</name>
    <dbReference type="NCBI Taxonomy" id="2036687"/>
    <lineage>
        <taxon>Bacteria</taxon>
        <taxon>Pseudomonadati</taxon>
        <taxon>Pseudomonadota</taxon>
        <taxon>Gammaproteobacteria</taxon>
        <taxon>Alteromonadales</taxon>
        <taxon>Colwelliaceae</taxon>
        <taxon>Thalassotalea</taxon>
    </lineage>
</organism>
<dbReference type="RefSeq" id="WP_189378904.1">
    <property type="nucleotide sequence ID" value="NZ_BNAH01000012.1"/>
</dbReference>
<reference evidence="2" key="1">
    <citation type="journal article" date="2019" name="Int. J. Syst. Evol. Microbiol.">
        <title>The Global Catalogue of Microorganisms (GCM) 10K type strain sequencing project: providing services to taxonomists for standard genome sequencing and annotation.</title>
        <authorList>
            <consortium name="The Broad Institute Genomics Platform"/>
            <consortium name="The Broad Institute Genome Sequencing Center for Infectious Disease"/>
            <person name="Wu L."/>
            <person name="Ma J."/>
        </authorList>
    </citation>
    <scope>NUCLEOTIDE SEQUENCE [LARGE SCALE GENOMIC DNA]</scope>
    <source>
        <strain evidence="2">CGMCC 1.15922</strain>
    </source>
</reference>
<dbReference type="Proteomes" id="UP000626370">
    <property type="component" value="Unassembled WGS sequence"/>
</dbReference>
<comment type="caution">
    <text evidence="1">The sequence shown here is derived from an EMBL/GenBank/DDBJ whole genome shotgun (WGS) entry which is preliminary data.</text>
</comment>
<proteinExistence type="predicted"/>
<protein>
    <recommendedName>
        <fullName evidence="3">Lipoprotein</fullName>
    </recommendedName>
</protein>
<gene>
    <name evidence="1" type="ORF">GCM10011501_28290</name>
</gene>
<dbReference type="InterPro" id="IPR045500">
    <property type="entry name" value="DUF6491"/>
</dbReference>
<evidence type="ECO:0000313" key="2">
    <source>
        <dbReference type="Proteomes" id="UP000626370"/>
    </source>
</evidence>
<name>A0ABQ3IY42_9GAMM</name>